<accession>A0A7N0UVH6</accession>
<evidence type="ECO:0000313" key="7">
    <source>
        <dbReference type="EnsemblPlants" id="Kaladp0085s0049.1.v1.1"/>
    </source>
</evidence>
<dbReference type="Gramene" id="Kaladp0085s0049.1.v1.1">
    <property type="protein sequence ID" value="Kaladp0085s0049.1.v1.1"/>
    <property type="gene ID" value="Kaladp0085s0049.v1.1"/>
</dbReference>
<keyword evidence="3" id="KW-0238">DNA-binding</keyword>
<evidence type="ECO:0000256" key="4">
    <source>
        <dbReference type="ARBA" id="ARBA00023163"/>
    </source>
</evidence>
<reference evidence="7" key="1">
    <citation type="submission" date="2021-01" db="UniProtKB">
        <authorList>
            <consortium name="EnsemblPlants"/>
        </authorList>
    </citation>
    <scope>IDENTIFICATION</scope>
</reference>
<dbReference type="Gramene" id="Kaladp0085s0049.2.v1.1">
    <property type="protein sequence ID" value="Kaladp0085s0049.2.v1.1"/>
    <property type="gene ID" value="Kaladp0085s0049.v1.1"/>
</dbReference>
<evidence type="ECO:0000259" key="6">
    <source>
        <dbReference type="PROSITE" id="PS51005"/>
    </source>
</evidence>
<feature type="domain" description="NAC" evidence="6">
    <location>
        <begin position="6"/>
        <end position="157"/>
    </location>
</feature>
<organism evidence="7 8">
    <name type="scientific">Kalanchoe fedtschenkoi</name>
    <name type="common">Lavender scallops</name>
    <name type="synonym">South American air plant</name>
    <dbReference type="NCBI Taxonomy" id="63787"/>
    <lineage>
        <taxon>Eukaryota</taxon>
        <taxon>Viridiplantae</taxon>
        <taxon>Streptophyta</taxon>
        <taxon>Embryophyta</taxon>
        <taxon>Tracheophyta</taxon>
        <taxon>Spermatophyta</taxon>
        <taxon>Magnoliopsida</taxon>
        <taxon>eudicotyledons</taxon>
        <taxon>Gunneridae</taxon>
        <taxon>Pentapetalae</taxon>
        <taxon>Saxifragales</taxon>
        <taxon>Crassulaceae</taxon>
        <taxon>Kalanchoe</taxon>
    </lineage>
</organism>
<evidence type="ECO:0000256" key="1">
    <source>
        <dbReference type="ARBA" id="ARBA00004123"/>
    </source>
</evidence>
<dbReference type="InterPro" id="IPR003441">
    <property type="entry name" value="NAC-dom"/>
</dbReference>
<evidence type="ECO:0000256" key="5">
    <source>
        <dbReference type="ARBA" id="ARBA00023242"/>
    </source>
</evidence>
<dbReference type="PANTHER" id="PTHR31744:SF210">
    <property type="entry name" value="NAC DOMAIN-CONTAINING PROTEIN 86-LIKE"/>
    <property type="match status" value="1"/>
</dbReference>
<dbReference type="Proteomes" id="UP000594263">
    <property type="component" value="Unplaced"/>
</dbReference>
<proteinExistence type="predicted"/>
<dbReference type="InterPro" id="IPR036093">
    <property type="entry name" value="NAC_dom_sf"/>
</dbReference>
<evidence type="ECO:0000256" key="2">
    <source>
        <dbReference type="ARBA" id="ARBA00023015"/>
    </source>
</evidence>
<keyword evidence="8" id="KW-1185">Reference proteome</keyword>
<dbReference type="GO" id="GO:0006355">
    <property type="term" value="P:regulation of DNA-templated transcription"/>
    <property type="evidence" value="ECO:0007669"/>
    <property type="project" value="InterPro"/>
</dbReference>
<keyword evidence="2" id="KW-0805">Transcription regulation</keyword>
<protein>
    <recommendedName>
        <fullName evidence="6">NAC domain-containing protein</fullName>
    </recommendedName>
</protein>
<evidence type="ECO:0000256" key="3">
    <source>
        <dbReference type="ARBA" id="ARBA00023125"/>
    </source>
</evidence>
<dbReference type="OMA" id="KWTQFLS"/>
<dbReference type="PROSITE" id="PS51005">
    <property type="entry name" value="NAC"/>
    <property type="match status" value="1"/>
</dbReference>
<dbReference type="SUPFAM" id="SSF101941">
    <property type="entry name" value="NAC domain"/>
    <property type="match status" value="1"/>
</dbReference>
<dbReference type="GO" id="GO:0003677">
    <property type="term" value="F:DNA binding"/>
    <property type="evidence" value="ECO:0007669"/>
    <property type="project" value="UniProtKB-KW"/>
</dbReference>
<dbReference type="EnsemblPlants" id="Kaladp0085s0049.2.v1.1">
    <property type="protein sequence ID" value="Kaladp0085s0049.2.v1.1"/>
    <property type="gene ID" value="Kaladp0085s0049.v1.1"/>
</dbReference>
<dbReference type="Pfam" id="PF02365">
    <property type="entry name" value="NAM"/>
    <property type="match status" value="1"/>
</dbReference>
<evidence type="ECO:0000313" key="8">
    <source>
        <dbReference type="Proteomes" id="UP000594263"/>
    </source>
</evidence>
<comment type="subcellular location">
    <subcellularLocation>
        <location evidence="1">Nucleus</location>
    </subcellularLocation>
</comment>
<dbReference type="PANTHER" id="PTHR31744">
    <property type="entry name" value="PROTEIN CUP-SHAPED COTYLEDON 2-RELATED"/>
    <property type="match status" value="1"/>
</dbReference>
<keyword evidence="4" id="KW-0804">Transcription</keyword>
<keyword evidence="5" id="KW-0539">Nucleus</keyword>
<dbReference type="FunFam" id="2.170.150.80:FF:000002">
    <property type="entry name" value="Nac domain-containing protein 86"/>
    <property type="match status" value="1"/>
</dbReference>
<sequence length="676" mass="75854">MSAVSLPPGFRFHPTDEELVSYYLNRKINGRKIDLDVIPEVDLYKCEPWDLPGKSLLPSKDMEWFFFSPRDRKYPNGSRTNRATKAGYWKATGKDRKVTSQMREVGMKKTLVYYRGRAPHGSRTDWVMHEYRLDERECHPSSNGLQDAYALCRIFKKTAMGPKMDDNNACSATASSALIQGYSGGQEQIQGNHNNAYASIYHQQHHFDQYYSDNNMGGLAASSSTSNLERHLAAPSTNDAMDKNWMQFLSEDALDLTNSYPSFPSKVDIALECARMQHRFSMPPLEVEDLAPDDMTTIATTTTHNNNSSNEVGLLQGILSVAQVQQDIMAENNNHNECNNMAQAWGGSGSHYSIHDTNDFTFNTNHQAHNNDSSFRSCYNENSSDAADIKCIGITGESEEERQVTDRRMVENLRWVGMSNKHLEMNSVEEHKVIPIESISNFRRSNLHQDDPHVGHGYQSDQLSDYTGLDDTEFNSFALSLMNNDSNFFDESHADEFPNYSAATEGVDKIEVTHGLFIASHQMANTFFHQIVPSTTVQVQLNPAMDNHSYQQVAPKLNTGTTSAHFTSYPVMGHCSALKRTGKSIINVIAILLVCYSMSKKSAMMHCNVKYPLTSDKCCALLSKEREESSRCRATTMAKRTGSIQDYMGGSISNRVASRVWACITIALALCTFLVL</sequence>
<dbReference type="Gene3D" id="2.170.150.80">
    <property type="entry name" value="NAC domain"/>
    <property type="match status" value="1"/>
</dbReference>
<name>A0A7N0UVH6_KALFE</name>
<dbReference type="GO" id="GO:0005634">
    <property type="term" value="C:nucleus"/>
    <property type="evidence" value="ECO:0007669"/>
    <property type="project" value="UniProtKB-SubCell"/>
</dbReference>
<dbReference type="EnsemblPlants" id="Kaladp0085s0049.1.v1.1">
    <property type="protein sequence ID" value="Kaladp0085s0049.1.v1.1"/>
    <property type="gene ID" value="Kaladp0085s0049.v1.1"/>
</dbReference>
<dbReference type="AlphaFoldDB" id="A0A7N0UVH6"/>